<organism evidence="1 2">
    <name type="scientific">Persea americana</name>
    <name type="common">Avocado</name>
    <dbReference type="NCBI Taxonomy" id="3435"/>
    <lineage>
        <taxon>Eukaryota</taxon>
        <taxon>Viridiplantae</taxon>
        <taxon>Streptophyta</taxon>
        <taxon>Embryophyta</taxon>
        <taxon>Tracheophyta</taxon>
        <taxon>Spermatophyta</taxon>
        <taxon>Magnoliopsida</taxon>
        <taxon>Magnoliidae</taxon>
        <taxon>Laurales</taxon>
        <taxon>Lauraceae</taxon>
        <taxon>Persea</taxon>
    </lineage>
</organism>
<accession>A0ACC2L1V9</accession>
<evidence type="ECO:0000313" key="2">
    <source>
        <dbReference type="Proteomes" id="UP001234297"/>
    </source>
</evidence>
<reference evidence="1 2" key="1">
    <citation type="journal article" date="2022" name="Hortic Res">
        <title>A haplotype resolved chromosomal level avocado genome allows analysis of novel avocado genes.</title>
        <authorList>
            <person name="Nath O."/>
            <person name="Fletcher S.J."/>
            <person name="Hayward A."/>
            <person name="Shaw L.M."/>
            <person name="Masouleh A.K."/>
            <person name="Furtado A."/>
            <person name="Henry R.J."/>
            <person name="Mitter N."/>
        </authorList>
    </citation>
    <scope>NUCLEOTIDE SEQUENCE [LARGE SCALE GENOMIC DNA]</scope>
    <source>
        <strain evidence="2">cv. Hass</strain>
    </source>
</reference>
<dbReference type="EMBL" id="CM056814">
    <property type="protein sequence ID" value="KAJ8627521.1"/>
    <property type="molecule type" value="Genomic_DNA"/>
</dbReference>
<comment type="caution">
    <text evidence="1">The sequence shown here is derived from an EMBL/GenBank/DDBJ whole genome shotgun (WGS) entry which is preliminary data.</text>
</comment>
<name>A0ACC2L1V9_PERAE</name>
<evidence type="ECO:0000313" key="1">
    <source>
        <dbReference type="EMBL" id="KAJ8627521.1"/>
    </source>
</evidence>
<dbReference type="Proteomes" id="UP001234297">
    <property type="component" value="Chromosome 6"/>
</dbReference>
<gene>
    <name evidence="1" type="ORF">MRB53_020828</name>
</gene>
<keyword evidence="2" id="KW-1185">Reference proteome</keyword>
<sequence>MVVRIVVFGVAERPKGGLAEIVGSNLLHTKTDEIVVFCGEISSEERRGRVGSEGTFCGLWRGNGMEKGLGRKAKAS</sequence>
<protein>
    <submittedName>
        <fullName evidence="1">Uncharacterized protein</fullName>
    </submittedName>
</protein>
<proteinExistence type="predicted"/>